<dbReference type="GO" id="GO:0004016">
    <property type="term" value="F:adenylate cyclase activity"/>
    <property type="evidence" value="ECO:0007669"/>
    <property type="project" value="TreeGrafter"/>
</dbReference>
<dbReference type="GO" id="GO:0106408">
    <property type="term" value="F:diadenylate cyclase activity"/>
    <property type="evidence" value="ECO:0007669"/>
    <property type="project" value="UniProtKB-EC"/>
</dbReference>
<evidence type="ECO:0000313" key="8">
    <source>
        <dbReference type="EMBL" id="TWT66476.1"/>
    </source>
</evidence>
<dbReference type="PANTHER" id="PTHR34185">
    <property type="entry name" value="DIADENYLATE CYCLASE"/>
    <property type="match status" value="1"/>
</dbReference>
<keyword evidence="5" id="KW-0067">ATP-binding</keyword>
<feature type="domain" description="DAC" evidence="7">
    <location>
        <begin position="82"/>
        <end position="244"/>
    </location>
</feature>
<dbReference type="PANTHER" id="PTHR34185:SF1">
    <property type="entry name" value="DIADENYLATE CYCLASE"/>
    <property type="match status" value="1"/>
</dbReference>
<keyword evidence="6" id="KW-0472">Membrane</keyword>
<feature type="transmembrane region" description="Helical" evidence="6">
    <location>
        <begin position="63"/>
        <end position="81"/>
    </location>
</feature>
<evidence type="ECO:0000256" key="3">
    <source>
        <dbReference type="ARBA" id="ARBA00022695"/>
    </source>
</evidence>
<organism evidence="8 9">
    <name type="scientific">Allorhodopirellula solitaria</name>
    <dbReference type="NCBI Taxonomy" id="2527987"/>
    <lineage>
        <taxon>Bacteria</taxon>
        <taxon>Pseudomonadati</taxon>
        <taxon>Planctomycetota</taxon>
        <taxon>Planctomycetia</taxon>
        <taxon>Pirellulales</taxon>
        <taxon>Pirellulaceae</taxon>
        <taxon>Allorhodopirellula</taxon>
    </lineage>
</organism>
<sequence length="388" mass="42222">MLSSEVFSQVRVADFVDIAIVSIVIYLLLLWLRGRASRSLGIVLVLLMGTFLLARGLDLYMTTAAFQYGFIGLLLSFVLVFQQDIRHGVERLGAHRWFATSGGNAPLDDVNETIVEAVAAMAKQRMGALIVFPGLEPLDRHVRGGVDVNADISFPLLLSIFHAESPGHDGAIVIDQSRIERLGVHLPLTNKLQKVGGGGTRHAAALGLAERCDAMVVAISEERGTISIAHESELTVVDAAELSDRLSSYAAKEQPSTRASSFLGLQNLAMKCTAVLLATTLWFLFAYRTDTIQRTFSVPVEYRNLPAEWEVDEHNSTFVNVTLSGPEPAFSLLDPATLTVSLELEQIDRQGEFPMPTAPSLKNVPKDLSVERTIPAVISVEVQAKSGE</sequence>
<keyword evidence="3 8" id="KW-0548">Nucleotidyltransferase</keyword>
<keyword evidence="9" id="KW-1185">Reference proteome</keyword>
<dbReference type="Gene3D" id="3.40.1700.10">
    <property type="entry name" value="DNA integrity scanning protein, DisA, N-terminal domain"/>
    <property type="match status" value="1"/>
</dbReference>
<feature type="transmembrane region" description="Helical" evidence="6">
    <location>
        <begin position="268"/>
        <end position="287"/>
    </location>
</feature>
<comment type="caution">
    <text evidence="8">The sequence shown here is derived from an EMBL/GenBank/DDBJ whole genome shotgun (WGS) entry which is preliminary data.</text>
</comment>
<feature type="transmembrane region" description="Helical" evidence="6">
    <location>
        <begin position="12"/>
        <end position="32"/>
    </location>
</feature>
<evidence type="ECO:0000256" key="6">
    <source>
        <dbReference type="SAM" id="Phobius"/>
    </source>
</evidence>
<feature type="transmembrane region" description="Helical" evidence="6">
    <location>
        <begin position="39"/>
        <end position="57"/>
    </location>
</feature>
<dbReference type="SUPFAM" id="SSF143597">
    <property type="entry name" value="YojJ-like"/>
    <property type="match status" value="1"/>
</dbReference>
<evidence type="ECO:0000313" key="9">
    <source>
        <dbReference type="Proteomes" id="UP000318053"/>
    </source>
</evidence>
<dbReference type="Pfam" id="PF02457">
    <property type="entry name" value="DAC"/>
    <property type="match status" value="1"/>
</dbReference>
<name>A0A5C5XT92_9BACT</name>
<protein>
    <submittedName>
        <fullName evidence="8">DNA integrity scanning protein DisA</fullName>
        <ecNumber evidence="8">2.7.7.85</ecNumber>
    </submittedName>
</protein>
<keyword evidence="6" id="KW-0812">Transmembrane</keyword>
<dbReference type="EC" id="2.7.7.85" evidence="8"/>
<evidence type="ECO:0000256" key="2">
    <source>
        <dbReference type="ARBA" id="ARBA00022679"/>
    </source>
</evidence>
<dbReference type="OrthoDB" id="9807385at2"/>
<evidence type="ECO:0000256" key="4">
    <source>
        <dbReference type="ARBA" id="ARBA00022741"/>
    </source>
</evidence>
<dbReference type="EMBL" id="SJPK01000005">
    <property type="protein sequence ID" value="TWT66476.1"/>
    <property type="molecule type" value="Genomic_DNA"/>
</dbReference>
<dbReference type="RefSeq" id="WP_146391575.1">
    <property type="nucleotide sequence ID" value="NZ_SJPK01000005.1"/>
</dbReference>
<dbReference type="InterPro" id="IPR050338">
    <property type="entry name" value="DisA"/>
</dbReference>
<gene>
    <name evidence="8" type="primary">disA</name>
    <name evidence="8" type="ORF">CA85_25710</name>
</gene>
<dbReference type="GO" id="GO:0005524">
    <property type="term" value="F:ATP binding"/>
    <property type="evidence" value="ECO:0007669"/>
    <property type="project" value="UniProtKB-KW"/>
</dbReference>
<evidence type="ECO:0000256" key="5">
    <source>
        <dbReference type="ARBA" id="ARBA00022840"/>
    </source>
</evidence>
<comment type="catalytic activity">
    <reaction evidence="1">
        <text>2 ATP = 3',3'-c-di-AMP + 2 diphosphate</text>
        <dbReference type="Rhea" id="RHEA:35655"/>
        <dbReference type="ChEBI" id="CHEBI:30616"/>
        <dbReference type="ChEBI" id="CHEBI:33019"/>
        <dbReference type="ChEBI" id="CHEBI:71500"/>
        <dbReference type="EC" id="2.7.7.85"/>
    </reaction>
</comment>
<evidence type="ECO:0000259" key="7">
    <source>
        <dbReference type="PROSITE" id="PS51794"/>
    </source>
</evidence>
<dbReference type="Gene3D" id="2.170.120.30">
    <property type="match status" value="1"/>
</dbReference>
<dbReference type="Proteomes" id="UP000318053">
    <property type="component" value="Unassembled WGS sequence"/>
</dbReference>
<keyword evidence="2 8" id="KW-0808">Transferase</keyword>
<proteinExistence type="predicted"/>
<dbReference type="AlphaFoldDB" id="A0A5C5XT92"/>
<accession>A0A5C5XT92</accession>
<keyword evidence="6" id="KW-1133">Transmembrane helix</keyword>
<reference evidence="8 9" key="1">
    <citation type="submission" date="2019-02" db="EMBL/GenBank/DDBJ databases">
        <title>Deep-cultivation of Planctomycetes and their phenomic and genomic characterization uncovers novel biology.</title>
        <authorList>
            <person name="Wiegand S."/>
            <person name="Jogler M."/>
            <person name="Boedeker C."/>
            <person name="Pinto D."/>
            <person name="Vollmers J."/>
            <person name="Rivas-Marin E."/>
            <person name="Kohn T."/>
            <person name="Peeters S.H."/>
            <person name="Heuer A."/>
            <person name="Rast P."/>
            <person name="Oberbeckmann S."/>
            <person name="Bunk B."/>
            <person name="Jeske O."/>
            <person name="Meyerdierks A."/>
            <person name="Storesund J.E."/>
            <person name="Kallscheuer N."/>
            <person name="Luecker S."/>
            <person name="Lage O.M."/>
            <person name="Pohl T."/>
            <person name="Merkel B.J."/>
            <person name="Hornburger P."/>
            <person name="Mueller R.-W."/>
            <person name="Bruemmer F."/>
            <person name="Labrenz M."/>
            <person name="Spormann A.M."/>
            <person name="Op Den Camp H."/>
            <person name="Overmann J."/>
            <person name="Amann R."/>
            <person name="Jetten M.S.M."/>
            <person name="Mascher T."/>
            <person name="Medema M.H."/>
            <person name="Devos D.P."/>
            <person name="Kaster A.-K."/>
            <person name="Ovreas L."/>
            <person name="Rohde M."/>
            <person name="Galperin M.Y."/>
            <person name="Jogler C."/>
        </authorList>
    </citation>
    <scope>NUCLEOTIDE SEQUENCE [LARGE SCALE GENOMIC DNA]</scope>
    <source>
        <strain evidence="8 9">CA85</strain>
    </source>
</reference>
<keyword evidence="4" id="KW-0547">Nucleotide-binding</keyword>
<evidence type="ECO:0000256" key="1">
    <source>
        <dbReference type="ARBA" id="ARBA00000877"/>
    </source>
</evidence>
<dbReference type="InterPro" id="IPR036888">
    <property type="entry name" value="DNA_integrity_DisA_N_sf"/>
</dbReference>
<dbReference type="InterPro" id="IPR003390">
    <property type="entry name" value="DNA_integrity_scan_DisA_N"/>
</dbReference>
<dbReference type="PROSITE" id="PS51794">
    <property type="entry name" value="DAC"/>
    <property type="match status" value="1"/>
</dbReference>